<evidence type="ECO:0000313" key="10">
    <source>
        <dbReference type="Proteomes" id="UP000019151"/>
    </source>
</evidence>
<dbReference type="eggNOG" id="COG2148">
    <property type="taxonomic scope" value="Bacteria"/>
</dbReference>
<dbReference type="KEGG" id="gba:J421_3490"/>
<dbReference type="RefSeq" id="WP_025412486.1">
    <property type="nucleotide sequence ID" value="NZ_CP007128.1"/>
</dbReference>
<name>W0RKR2_9BACT</name>
<dbReference type="Pfam" id="PF02397">
    <property type="entry name" value="Bac_transf"/>
    <property type="match status" value="1"/>
</dbReference>
<evidence type="ECO:0000256" key="6">
    <source>
        <dbReference type="ARBA" id="ARBA00023136"/>
    </source>
</evidence>
<feature type="domain" description="Bacterial sugar transferase" evidence="8">
    <location>
        <begin position="324"/>
        <end position="513"/>
    </location>
</feature>
<keyword evidence="3 9" id="KW-0808">Transferase</keyword>
<keyword evidence="4 7" id="KW-0812">Transmembrane</keyword>
<dbReference type="PANTHER" id="PTHR30576">
    <property type="entry name" value="COLANIC BIOSYNTHESIS UDP-GLUCOSE LIPID CARRIER TRANSFERASE"/>
    <property type="match status" value="1"/>
</dbReference>
<dbReference type="InParanoid" id="W0RKR2"/>
<keyword evidence="6 7" id="KW-0472">Membrane</keyword>
<feature type="transmembrane region" description="Helical" evidence="7">
    <location>
        <begin position="329"/>
        <end position="350"/>
    </location>
</feature>
<evidence type="ECO:0000256" key="1">
    <source>
        <dbReference type="ARBA" id="ARBA00004141"/>
    </source>
</evidence>
<feature type="transmembrane region" description="Helical" evidence="7">
    <location>
        <begin position="140"/>
        <end position="158"/>
    </location>
</feature>
<evidence type="ECO:0000256" key="4">
    <source>
        <dbReference type="ARBA" id="ARBA00022692"/>
    </source>
</evidence>
<feature type="transmembrane region" description="Helical" evidence="7">
    <location>
        <begin position="170"/>
        <end position="187"/>
    </location>
</feature>
<evidence type="ECO:0000313" key="9">
    <source>
        <dbReference type="EMBL" id="AHG91027.1"/>
    </source>
</evidence>
<dbReference type="GO" id="GO:0016780">
    <property type="term" value="F:phosphotransferase activity, for other substituted phosphate groups"/>
    <property type="evidence" value="ECO:0007669"/>
    <property type="project" value="TreeGrafter"/>
</dbReference>
<dbReference type="NCBIfam" id="TIGR03025">
    <property type="entry name" value="EPS_sugtrans"/>
    <property type="match status" value="1"/>
</dbReference>
<evidence type="ECO:0000256" key="5">
    <source>
        <dbReference type="ARBA" id="ARBA00022989"/>
    </source>
</evidence>
<gene>
    <name evidence="9" type="ORF">J421_3490</name>
</gene>
<evidence type="ECO:0000259" key="8">
    <source>
        <dbReference type="Pfam" id="PF02397"/>
    </source>
</evidence>
<feature type="transmembrane region" description="Helical" evidence="7">
    <location>
        <begin position="108"/>
        <end position="128"/>
    </location>
</feature>
<feature type="transmembrane region" description="Helical" evidence="7">
    <location>
        <begin position="74"/>
        <end position="96"/>
    </location>
</feature>
<dbReference type="STRING" id="861299.J421_3490"/>
<accession>W0RKR2</accession>
<protein>
    <submittedName>
        <fullName evidence="9">Exopolysaccharide biosynthesis polyprenyl glycosylphosphotransferase</fullName>
    </submittedName>
</protein>
<keyword evidence="5 7" id="KW-1133">Transmembrane helix</keyword>
<evidence type="ECO:0000256" key="2">
    <source>
        <dbReference type="ARBA" id="ARBA00006464"/>
    </source>
</evidence>
<comment type="similarity">
    <text evidence="2">Belongs to the bacterial sugar transferase family.</text>
</comment>
<dbReference type="HOGENOM" id="CLU_024920_3_4_0"/>
<dbReference type="OrthoDB" id="9808602at2"/>
<reference evidence="9 10" key="1">
    <citation type="journal article" date="2014" name="Genome Announc.">
        <title>Genome Sequence and Methylome of Soil Bacterium Gemmatirosa kalamazoonensis KBS708T, a Member of the Rarely Cultivated Gemmatimonadetes Phylum.</title>
        <authorList>
            <person name="Debruyn J.M."/>
            <person name="Radosevich M."/>
            <person name="Wommack K.E."/>
            <person name="Polson S.W."/>
            <person name="Hauser L.J."/>
            <person name="Fawaz M.N."/>
            <person name="Korlach J."/>
            <person name="Tsai Y.C."/>
        </authorList>
    </citation>
    <scope>NUCLEOTIDE SEQUENCE [LARGE SCALE GENOMIC DNA]</scope>
    <source>
        <strain evidence="9 10">KBS708</strain>
    </source>
</reference>
<dbReference type="InterPro" id="IPR003362">
    <property type="entry name" value="Bact_transf"/>
</dbReference>
<organism evidence="9 10">
    <name type="scientific">Gemmatirosa kalamazoonensis</name>
    <dbReference type="NCBI Taxonomy" id="861299"/>
    <lineage>
        <taxon>Bacteria</taxon>
        <taxon>Pseudomonadati</taxon>
        <taxon>Gemmatimonadota</taxon>
        <taxon>Gemmatimonadia</taxon>
        <taxon>Gemmatimonadales</taxon>
        <taxon>Gemmatimonadaceae</taxon>
        <taxon>Gemmatirosa</taxon>
    </lineage>
</organism>
<dbReference type="InterPro" id="IPR017475">
    <property type="entry name" value="EPS_sugar_tfrase"/>
</dbReference>
<sequence>MTEPSHVSAFQAENGTIEHGRRSATTRHVGFVPIPTFVEPNGAVHVTVPGLRSHDVRLLGELSARRLLAFRCRAALGALTRLLVDASLLAGVAALVRHGFSGPGAEAAGAPSVVSALLIALLALGAAGEYEILGRRHHSLATPIVACSLLAVVLPMLAADIRTGWRGESLVALALGMTTALTALVWLRRRFSRGASSARVPLRGAVLVGRERDMAAAVAALGGDGARIVDRVAMSRGAVRGGVQSRLARRLAAGDVSEVVVVSATRSLVLQGIAAACQDAGARCIVALDARSACTEPGIPCTVGGHPATELTPAEVQVPRFLLKRVVDVVLTLLLLPVALPLGIVIAIAIRLETPGAVLFRQRRVGLGGREFVIWKFRSMRAEAPGVRARLAHLNHYGEAPLFKLKRDPRTTRVGRLLRRTSLDELPQLVNVLRGEMSLVGPRPPLPEEVACYAPHHFARLTVIPGMTGPWQVGGRNLITDFEQIVRMERDYIESWSLGLDFNIMLRTIGVVVTGTGAY</sequence>
<dbReference type="EMBL" id="CP007128">
    <property type="protein sequence ID" value="AHG91027.1"/>
    <property type="molecule type" value="Genomic_DNA"/>
</dbReference>
<keyword evidence="10" id="KW-1185">Reference proteome</keyword>
<dbReference type="PANTHER" id="PTHR30576:SF10">
    <property type="entry name" value="SLL5057 PROTEIN"/>
    <property type="match status" value="1"/>
</dbReference>
<dbReference type="GO" id="GO:0016020">
    <property type="term" value="C:membrane"/>
    <property type="evidence" value="ECO:0007669"/>
    <property type="project" value="UniProtKB-SubCell"/>
</dbReference>
<proteinExistence type="inferred from homology"/>
<evidence type="ECO:0000256" key="3">
    <source>
        <dbReference type="ARBA" id="ARBA00022679"/>
    </source>
</evidence>
<dbReference type="AlphaFoldDB" id="W0RKR2"/>
<comment type="subcellular location">
    <subcellularLocation>
        <location evidence="1">Membrane</location>
        <topology evidence="1">Multi-pass membrane protein</topology>
    </subcellularLocation>
</comment>
<evidence type="ECO:0000256" key="7">
    <source>
        <dbReference type="SAM" id="Phobius"/>
    </source>
</evidence>
<dbReference type="Proteomes" id="UP000019151">
    <property type="component" value="Chromosome"/>
</dbReference>